<reference evidence="8 9" key="1">
    <citation type="submission" date="2019-02" db="EMBL/GenBank/DDBJ databases">
        <title>Deep-cultivation of Planctomycetes and their phenomic and genomic characterization uncovers novel biology.</title>
        <authorList>
            <person name="Wiegand S."/>
            <person name="Jogler M."/>
            <person name="Boedeker C."/>
            <person name="Pinto D."/>
            <person name="Vollmers J."/>
            <person name="Rivas-Marin E."/>
            <person name="Kohn T."/>
            <person name="Peeters S.H."/>
            <person name="Heuer A."/>
            <person name="Rast P."/>
            <person name="Oberbeckmann S."/>
            <person name="Bunk B."/>
            <person name="Jeske O."/>
            <person name="Meyerdierks A."/>
            <person name="Storesund J.E."/>
            <person name="Kallscheuer N."/>
            <person name="Luecker S."/>
            <person name="Lage O.M."/>
            <person name="Pohl T."/>
            <person name="Merkel B.J."/>
            <person name="Hornburger P."/>
            <person name="Mueller R.-W."/>
            <person name="Bruemmer F."/>
            <person name="Labrenz M."/>
            <person name="Spormann A.M."/>
            <person name="Op den Camp H."/>
            <person name="Overmann J."/>
            <person name="Amann R."/>
            <person name="Jetten M.S.M."/>
            <person name="Mascher T."/>
            <person name="Medema M.H."/>
            <person name="Devos D.P."/>
            <person name="Kaster A.-K."/>
            <person name="Ovreas L."/>
            <person name="Rohde M."/>
            <person name="Galperin M.Y."/>
            <person name="Jogler C."/>
        </authorList>
    </citation>
    <scope>NUCLEOTIDE SEQUENCE [LARGE SCALE GENOMIC DNA]</scope>
    <source>
        <strain evidence="8 9">I41</strain>
    </source>
</reference>
<comment type="subcellular location">
    <subcellularLocation>
        <location evidence="1">Membrane</location>
        <topology evidence="1">Multi-pass membrane protein</topology>
    </subcellularLocation>
</comment>
<keyword evidence="9" id="KW-1185">Reference proteome</keyword>
<dbReference type="PANTHER" id="PTHR11819:SF195">
    <property type="entry name" value="SODIUM_GLUCOSE COTRANSPORTER 4"/>
    <property type="match status" value="1"/>
</dbReference>
<feature type="transmembrane region" description="Helical" evidence="7">
    <location>
        <begin position="513"/>
        <end position="537"/>
    </location>
</feature>
<evidence type="ECO:0000256" key="3">
    <source>
        <dbReference type="ARBA" id="ARBA00022692"/>
    </source>
</evidence>
<feature type="transmembrane region" description="Helical" evidence="7">
    <location>
        <begin position="15"/>
        <end position="36"/>
    </location>
</feature>
<feature type="transmembrane region" description="Helical" evidence="7">
    <location>
        <begin position="302"/>
        <end position="327"/>
    </location>
</feature>
<feature type="transmembrane region" description="Helical" evidence="7">
    <location>
        <begin position="347"/>
        <end position="376"/>
    </location>
</feature>
<feature type="transmembrane region" description="Helical" evidence="7">
    <location>
        <begin position="89"/>
        <end position="112"/>
    </location>
</feature>
<dbReference type="Proteomes" id="UP000317909">
    <property type="component" value="Chromosome"/>
</dbReference>
<sequence length="577" mass="63282">MNPMFPLALSNQLHAIDYGVFLVYFAIVSVYGYWIYNKKKRDEASTTDFFLAEGSLTWWAIGASLIASNISAEQFIGMSGDGFRLGVAIAAYEWIAAISLIVVGVFFLPIYLKNRIFTMPQFLKERYNESVALIMAVFWLFLYVLVNLTSILYLGAEAIRPMLGIEHSQGVMVALAIFATIITIGGMKVIGYTDVIQVVVLIFGGLATTYIALKMVSEYLGIDGGAIAGFNALMERAPDHFHMMLWKPGPDASPEYVSKYLAVPASMYIAGQWVANLNYWGCNQYITQRALGADLETARKGLLFAGFLKLLMPVLVMLPGIAAFVLHQNGQLQEQMLKNGQVSGDQAYSAVLTFLPIGLRGLSVAALTAAIVASLAGKANSISTIFTLDIYKRYINTGASEKKLIWIGRLAIVLSMVAALAFTWQDTLNIGGEGGFKFIQKYTGYISPGIFAMFLLGMFWQRTTGAAAIAGLLSGFGLSVFFNEVAPRLSRENLLYTAYPNGKVIDGAPVYEIPFLICMGWAFAFSILLMVVISLFGPKVNPKAFAIDRTMFRVSPSTLALIVIILMLLGALYIKFW</sequence>
<gene>
    <name evidence="8" type="primary">sglT_5</name>
    <name evidence="8" type="ORF">I41_31970</name>
</gene>
<evidence type="ECO:0000256" key="5">
    <source>
        <dbReference type="ARBA" id="ARBA00023136"/>
    </source>
</evidence>
<evidence type="ECO:0000313" key="9">
    <source>
        <dbReference type="Proteomes" id="UP000317909"/>
    </source>
</evidence>
<dbReference type="GO" id="GO:0005412">
    <property type="term" value="F:D-glucose:sodium symporter activity"/>
    <property type="evidence" value="ECO:0007669"/>
    <property type="project" value="TreeGrafter"/>
</dbReference>
<dbReference type="InterPro" id="IPR038377">
    <property type="entry name" value="Na/Glc_symporter_sf"/>
</dbReference>
<feature type="transmembrane region" description="Helical" evidence="7">
    <location>
        <begin position="132"/>
        <end position="156"/>
    </location>
</feature>
<dbReference type="AlphaFoldDB" id="A0A517U049"/>
<evidence type="ECO:0000313" key="8">
    <source>
        <dbReference type="EMBL" id="QDT74004.1"/>
    </source>
</evidence>
<organism evidence="8 9">
    <name type="scientific">Lacipirellula limnantheis</name>
    <dbReference type="NCBI Taxonomy" id="2528024"/>
    <lineage>
        <taxon>Bacteria</taxon>
        <taxon>Pseudomonadati</taxon>
        <taxon>Planctomycetota</taxon>
        <taxon>Planctomycetia</taxon>
        <taxon>Pirellulales</taxon>
        <taxon>Lacipirellulaceae</taxon>
        <taxon>Lacipirellula</taxon>
    </lineage>
</organism>
<evidence type="ECO:0000256" key="6">
    <source>
        <dbReference type="RuleBase" id="RU362091"/>
    </source>
</evidence>
<feature type="transmembrane region" description="Helical" evidence="7">
    <location>
        <begin position="195"/>
        <end position="213"/>
    </location>
</feature>
<dbReference type="Pfam" id="PF00474">
    <property type="entry name" value="SSF"/>
    <property type="match status" value="1"/>
</dbReference>
<evidence type="ECO:0000256" key="2">
    <source>
        <dbReference type="ARBA" id="ARBA00006434"/>
    </source>
</evidence>
<dbReference type="NCBIfam" id="TIGR00813">
    <property type="entry name" value="sss"/>
    <property type="match status" value="1"/>
</dbReference>
<feature type="transmembrane region" description="Helical" evidence="7">
    <location>
        <begin position="56"/>
        <end position="77"/>
    </location>
</feature>
<evidence type="ECO:0000256" key="4">
    <source>
        <dbReference type="ARBA" id="ARBA00022989"/>
    </source>
</evidence>
<feature type="transmembrane region" description="Helical" evidence="7">
    <location>
        <begin position="404"/>
        <end position="422"/>
    </location>
</feature>
<dbReference type="EMBL" id="CP036339">
    <property type="protein sequence ID" value="QDT74004.1"/>
    <property type="molecule type" value="Genomic_DNA"/>
</dbReference>
<feature type="transmembrane region" description="Helical" evidence="7">
    <location>
        <begin position="442"/>
        <end position="460"/>
    </location>
</feature>
<name>A0A517U049_9BACT</name>
<feature type="transmembrane region" description="Helical" evidence="7">
    <location>
        <begin position="467"/>
        <end position="486"/>
    </location>
</feature>
<protein>
    <submittedName>
        <fullName evidence="8">Sodium/glucose cotransporter</fullName>
    </submittedName>
</protein>
<keyword evidence="4 7" id="KW-1133">Transmembrane helix</keyword>
<dbReference type="RefSeq" id="WP_210420962.1">
    <property type="nucleotide sequence ID" value="NZ_CP036339.1"/>
</dbReference>
<dbReference type="Gene3D" id="1.20.1730.10">
    <property type="entry name" value="Sodium/glucose cotransporter"/>
    <property type="match status" value="1"/>
</dbReference>
<dbReference type="KEGG" id="llh:I41_31970"/>
<dbReference type="GO" id="GO:0005886">
    <property type="term" value="C:plasma membrane"/>
    <property type="evidence" value="ECO:0007669"/>
    <property type="project" value="TreeGrafter"/>
</dbReference>
<evidence type="ECO:0000256" key="7">
    <source>
        <dbReference type="SAM" id="Phobius"/>
    </source>
</evidence>
<proteinExistence type="inferred from homology"/>
<accession>A0A517U049</accession>
<dbReference type="PANTHER" id="PTHR11819">
    <property type="entry name" value="SOLUTE CARRIER FAMILY 5"/>
    <property type="match status" value="1"/>
</dbReference>
<dbReference type="PROSITE" id="PS50283">
    <property type="entry name" value="NA_SOLUT_SYMP_3"/>
    <property type="match status" value="1"/>
</dbReference>
<feature type="transmembrane region" description="Helical" evidence="7">
    <location>
        <begin position="558"/>
        <end position="576"/>
    </location>
</feature>
<feature type="transmembrane region" description="Helical" evidence="7">
    <location>
        <begin position="168"/>
        <end position="189"/>
    </location>
</feature>
<evidence type="ECO:0000256" key="1">
    <source>
        <dbReference type="ARBA" id="ARBA00004141"/>
    </source>
</evidence>
<comment type="similarity">
    <text evidence="2 6">Belongs to the sodium:solute symporter (SSF) (TC 2.A.21) family.</text>
</comment>
<keyword evidence="3 7" id="KW-0812">Transmembrane</keyword>
<keyword evidence="5 7" id="KW-0472">Membrane</keyword>
<dbReference type="InterPro" id="IPR001734">
    <property type="entry name" value="Na/solute_symporter"/>
</dbReference>